<dbReference type="Gene3D" id="1.10.10.10">
    <property type="entry name" value="Winged helix-like DNA-binding domain superfamily/Winged helix DNA-binding domain"/>
    <property type="match status" value="1"/>
</dbReference>
<dbReference type="Proteomes" id="UP000054241">
    <property type="component" value="Unassembled WGS sequence"/>
</dbReference>
<evidence type="ECO:0000313" key="4">
    <source>
        <dbReference type="Proteomes" id="UP000054241"/>
    </source>
</evidence>
<dbReference type="InterPro" id="IPR036388">
    <property type="entry name" value="WH-like_DNA-bd_sf"/>
</dbReference>
<reference evidence="3 4" key="1">
    <citation type="submission" date="2015-10" db="EMBL/GenBank/DDBJ databases">
        <title>Draft genome sequence of Streptomyces cellostaticus DSM 40189, type strain for the species Streptomyces cellostaticus.</title>
        <authorList>
            <person name="Ruckert C."/>
            <person name="Winkler A."/>
            <person name="Kalinowski J."/>
            <person name="Kampfer P."/>
            <person name="Glaeser S."/>
        </authorList>
    </citation>
    <scope>NUCLEOTIDE SEQUENCE [LARGE SCALE GENOMIC DNA]</scope>
    <source>
        <strain evidence="3 4">DSM 40189</strain>
    </source>
</reference>
<keyword evidence="4" id="KW-1185">Reference proteome</keyword>
<dbReference type="PROSITE" id="PS50801">
    <property type="entry name" value="STAS"/>
    <property type="match status" value="1"/>
</dbReference>
<dbReference type="InterPro" id="IPR002645">
    <property type="entry name" value="STAS_dom"/>
</dbReference>
<evidence type="ECO:0000259" key="2">
    <source>
        <dbReference type="PROSITE" id="PS50921"/>
    </source>
</evidence>
<dbReference type="InterPro" id="IPR005561">
    <property type="entry name" value="ANTAR"/>
</dbReference>
<dbReference type="Pfam" id="PF01740">
    <property type="entry name" value="STAS"/>
    <property type="match status" value="1"/>
</dbReference>
<dbReference type="EMBL" id="LMWL01000095">
    <property type="protein sequence ID" value="KUM87946.1"/>
    <property type="molecule type" value="Genomic_DNA"/>
</dbReference>
<dbReference type="Pfam" id="PF03861">
    <property type="entry name" value="ANTAR"/>
    <property type="match status" value="1"/>
</dbReference>
<dbReference type="PROSITE" id="PS50921">
    <property type="entry name" value="ANTAR"/>
    <property type="match status" value="1"/>
</dbReference>
<dbReference type="GO" id="GO:0003723">
    <property type="term" value="F:RNA binding"/>
    <property type="evidence" value="ECO:0007669"/>
    <property type="project" value="InterPro"/>
</dbReference>
<protein>
    <recommendedName>
        <fullName evidence="5">ANTAR domain-containing protein</fullName>
    </recommendedName>
</protein>
<dbReference type="Gene3D" id="3.30.750.24">
    <property type="entry name" value="STAS domain"/>
    <property type="match status" value="1"/>
</dbReference>
<feature type="domain" description="ANTAR" evidence="2">
    <location>
        <begin position="137"/>
        <end position="198"/>
    </location>
</feature>
<feature type="domain" description="STAS" evidence="1">
    <location>
        <begin position="16"/>
        <end position="107"/>
    </location>
</feature>
<sequence length="227" mass="24053">MTSAARAPHTGRLDALVVGGRTEEGRALLDARGELVHGCTDTLAAALAALPAGVGRIELDVTGVSFMDTAGLEFLDVLSAYGRRCGVPVAATGWRGQPRRILELVGLDCVDPLRTALPADPPARTASVVARERAEQLHGLRVEIEQLRHAIVSRPVIDQARGILMAAHACSAEQAWDILRETSQRSNTKLRDVAAALTASTAPDGPVPPEHLRTALRAAVARHMHDG</sequence>
<evidence type="ECO:0000313" key="3">
    <source>
        <dbReference type="EMBL" id="KUM87946.1"/>
    </source>
</evidence>
<gene>
    <name evidence="3" type="ORF">AQI88_40285</name>
</gene>
<dbReference type="AlphaFoldDB" id="A0A101N7I2"/>
<evidence type="ECO:0000259" key="1">
    <source>
        <dbReference type="PROSITE" id="PS50801"/>
    </source>
</evidence>
<dbReference type="InterPro" id="IPR011006">
    <property type="entry name" value="CheY-like_superfamily"/>
</dbReference>
<name>A0A101N7I2_9ACTN</name>
<dbReference type="InterPro" id="IPR036513">
    <property type="entry name" value="STAS_dom_sf"/>
</dbReference>
<dbReference type="RefSeq" id="WP_067010471.1">
    <property type="nucleotide sequence ID" value="NZ_BNDU01000006.1"/>
</dbReference>
<dbReference type="SMART" id="SM01012">
    <property type="entry name" value="ANTAR"/>
    <property type="match status" value="1"/>
</dbReference>
<comment type="caution">
    <text evidence="3">The sequence shown here is derived from an EMBL/GenBank/DDBJ whole genome shotgun (WGS) entry which is preliminary data.</text>
</comment>
<evidence type="ECO:0008006" key="5">
    <source>
        <dbReference type="Google" id="ProtNLM"/>
    </source>
</evidence>
<dbReference type="CDD" id="cd07043">
    <property type="entry name" value="STAS_anti-anti-sigma_factors"/>
    <property type="match status" value="1"/>
</dbReference>
<dbReference type="SUPFAM" id="SSF52172">
    <property type="entry name" value="CheY-like"/>
    <property type="match status" value="1"/>
</dbReference>
<proteinExistence type="predicted"/>
<organism evidence="3 4">
    <name type="scientific">Streptomyces cellostaticus</name>
    <dbReference type="NCBI Taxonomy" id="67285"/>
    <lineage>
        <taxon>Bacteria</taxon>
        <taxon>Bacillati</taxon>
        <taxon>Actinomycetota</taxon>
        <taxon>Actinomycetes</taxon>
        <taxon>Kitasatosporales</taxon>
        <taxon>Streptomycetaceae</taxon>
        <taxon>Streptomyces</taxon>
    </lineage>
</organism>
<dbReference type="STRING" id="67285.AQI88_40285"/>
<accession>A0A101N7I2</accession>